<evidence type="ECO:0000256" key="2">
    <source>
        <dbReference type="SAM" id="MobiDB-lite"/>
    </source>
</evidence>
<keyword evidence="1" id="KW-0175">Coiled coil</keyword>
<organism evidence="3 4">
    <name type="scientific">Piscirickettsia litoralis</name>
    <dbReference type="NCBI Taxonomy" id="1891921"/>
    <lineage>
        <taxon>Bacteria</taxon>
        <taxon>Pseudomonadati</taxon>
        <taxon>Pseudomonadota</taxon>
        <taxon>Gammaproteobacteria</taxon>
        <taxon>Thiotrichales</taxon>
        <taxon>Piscirickettsiaceae</taxon>
        <taxon>Piscirickettsia</taxon>
    </lineage>
</organism>
<protein>
    <submittedName>
        <fullName evidence="3">Uncharacterized protein</fullName>
    </submittedName>
</protein>
<dbReference type="RefSeq" id="WP_069314455.1">
    <property type="nucleotide sequence ID" value="NZ_MDTU01000007.1"/>
</dbReference>
<feature type="region of interest" description="Disordered" evidence="2">
    <location>
        <begin position="41"/>
        <end position="66"/>
    </location>
</feature>
<evidence type="ECO:0000256" key="1">
    <source>
        <dbReference type="SAM" id="Coils"/>
    </source>
</evidence>
<dbReference type="Proteomes" id="UP000094329">
    <property type="component" value="Unassembled WGS sequence"/>
</dbReference>
<name>A0ABX2ZWP4_9GAMM</name>
<dbReference type="EMBL" id="MDTU01000007">
    <property type="protein sequence ID" value="ODN41056.1"/>
    <property type="molecule type" value="Genomic_DNA"/>
</dbReference>
<accession>A0ABX2ZWP4</accession>
<proteinExistence type="predicted"/>
<comment type="caution">
    <text evidence="3">The sequence shown here is derived from an EMBL/GenBank/DDBJ whole genome shotgun (WGS) entry which is preliminary data.</text>
</comment>
<evidence type="ECO:0000313" key="3">
    <source>
        <dbReference type="EMBL" id="ODN41056.1"/>
    </source>
</evidence>
<evidence type="ECO:0000313" key="4">
    <source>
        <dbReference type="Proteomes" id="UP000094329"/>
    </source>
</evidence>
<keyword evidence="4" id="KW-1185">Reference proteome</keyword>
<sequence length="356" mass="41108">MEESISICQNKIGEERGEFPGDQHALDGIVNQIFENVKYSREEQPGLNSKSDIESLPEPGKEITSEEIREDPSLRAAPDQLAKSKDLVTYELDSDHLRAIKLFYLSKAVYQEQADKIIGQLGRTFVDYKGLILREIYTGMYNSGRGGVEKVSDSIGWERYHNTIGKAVTACQRGKSEKLDSNTYDLKSSPQELGKALKQEVDKANEQLEKDLTPPKKYPKPKCFYEKVLDKTPNYLKDSKRNRFLLLSEYDKYRHHQPFYFQKSTLDEKVGDDPQSIITAIINHLKNKRNDCSQTISAFEEKREKIKDPVGLAKELGCRSLDEILEALNDEKNHYDQMIEKMERLQRRYNRANEKK</sequence>
<feature type="coiled-coil region" evidence="1">
    <location>
        <begin position="282"/>
        <end position="355"/>
    </location>
</feature>
<gene>
    <name evidence="3" type="ORF">BGC07_18075</name>
</gene>
<reference evidence="3 4" key="1">
    <citation type="submission" date="2016-08" db="EMBL/GenBank/DDBJ databases">
        <title>Draft genome sequence of Candidatus Piscirickettsia litoralis, from seawater.</title>
        <authorList>
            <person name="Wan X."/>
            <person name="Lee A.J."/>
            <person name="Hou S."/>
            <person name="Donachie S.P."/>
        </authorList>
    </citation>
    <scope>NUCLEOTIDE SEQUENCE [LARGE SCALE GENOMIC DNA]</scope>
    <source>
        <strain evidence="3 4">Y2</strain>
    </source>
</reference>